<dbReference type="SUPFAM" id="SSF53067">
    <property type="entry name" value="Actin-like ATPase domain"/>
    <property type="match status" value="1"/>
</dbReference>
<dbReference type="PANTHER" id="PTHR11735">
    <property type="entry name" value="TRNA N6-ADENOSINE THREONYLCARBAMOYLTRANSFERASE"/>
    <property type="match status" value="1"/>
</dbReference>
<sequence length="192" mass="19697">MASKPLTLGFDTSAAHCAAALLRGDEILAATAQEMGRGQAENLMPLIEDMLSSADVTWADLDRIGVGIGPGNFTGIRISVSAARGLALALDIPAIGVSTFDAITQIDAKATPAVPAPRDLVYVTHLGPEPQLLPIAEAQETAPLTLPPAPRELAIAIAQVAAKATPGASPAPMYIKPADAAPSRDVPPRILT</sequence>
<feature type="region of interest" description="Disordered" evidence="1">
    <location>
        <begin position="173"/>
        <end position="192"/>
    </location>
</feature>
<dbReference type="GO" id="GO:0005829">
    <property type="term" value="C:cytosol"/>
    <property type="evidence" value="ECO:0007669"/>
    <property type="project" value="TreeGrafter"/>
</dbReference>
<dbReference type="Gene3D" id="3.30.420.40">
    <property type="match status" value="1"/>
</dbReference>
<reference evidence="3 4" key="1">
    <citation type="submission" date="2016-10" db="EMBL/GenBank/DDBJ databases">
        <authorList>
            <person name="de Groot N.N."/>
        </authorList>
    </citation>
    <scope>NUCLEOTIDE SEQUENCE [LARGE SCALE GENOMIC DNA]</scope>
    <source>
        <strain evidence="3 4">DSM 26915</strain>
    </source>
</reference>
<accession>A0A1H6AMU1</accession>
<evidence type="ECO:0000313" key="3">
    <source>
        <dbReference type="EMBL" id="SEG50053.1"/>
    </source>
</evidence>
<dbReference type="GO" id="GO:0002949">
    <property type="term" value="P:tRNA threonylcarbamoyladenosine modification"/>
    <property type="evidence" value="ECO:0007669"/>
    <property type="project" value="InterPro"/>
</dbReference>
<keyword evidence="4" id="KW-1185">Reference proteome</keyword>
<name>A0A1H6AMU1_9RHOB</name>
<dbReference type="Proteomes" id="UP000236752">
    <property type="component" value="Unassembled WGS sequence"/>
</dbReference>
<dbReference type="InterPro" id="IPR043129">
    <property type="entry name" value="ATPase_NBD"/>
</dbReference>
<evidence type="ECO:0000259" key="2">
    <source>
        <dbReference type="Pfam" id="PF00814"/>
    </source>
</evidence>
<feature type="domain" description="Gcp-like" evidence="2">
    <location>
        <begin position="37"/>
        <end position="109"/>
    </location>
</feature>
<evidence type="ECO:0000256" key="1">
    <source>
        <dbReference type="SAM" id="MobiDB-lite"/>
    </source>
</evidence>
<dbReference type="NCBIfam" id="TIGR03725">
    <property type="entry name" value="T6A_YeaZ"/>
    <property type="match status" value="1"/>
</dbReference>
<dbReference type="EMBL" id="FNUZ01000005">
    <property type="protein sequence ID" value="SEG50053.1"/>
    <property type="molecule type" value="Genomic_DNA"/>
</dbReference>
<dbReference type="AlphaFoldDB" id="A0A1H6AMU1"/>
<gene>
    <name evidence="3" type="ORF">SAMN04488045_3052</name>
</gene>
<dbReference type="PANTHER" id="PTHR11735:SF11">
    <property type="entry name" value="TRNA THREONYLCARBAMOYLADENOSINE BIOSYNTHESIS PROTEIN TSAB"/>
    <property type="match status" value="1"/>
</dbReference>
<protein>
    <submittedName>
        <fullName evidence="3">tRNA threonylcarbamoyl adenosine modification protein YeaZ</fullName>
    </submittedName>
</protein>
<dbReference type="RefSeq" id="WP_103911357.1">
    <property type="nucleotide sequence ID" value="NZ_FNUZ01000005.1"/>
</dbReference>
<evidence type="ECO:0000313" key="4">
    <source>
        <dbReference type="Proteomes" id="UP000236752"/>
    </source>
</evidence>
<organism evidence="3 4">
    <name type="scientific">Thalassococcus halodurans</name>
    <dbReference type="NCBI Taxonomy" id="373675"/>
    <lineage>
        <taxon>Bacteria</taxon>
        <taxon>Pseudomonadati</taxon>
        <taxon>Pseudomonadota</taxon>
        <taxon>Alphaproteobacteria</taxon>
        <taxon>Rhodobacterales</taxon>
        <taxon>Roseobacteraceae</taxon>
        <taxon>Thalassococcus</taxon>
    </lineage>
</organism>
<dbReference type="Pfam" id="PF00814">
    <property type="entry name" value="TsaD"/>
    <property type="match status" value="1"/>
</dbReference>
<dbReference type="InterPro" id="IPR022496">
    <property type="entry name" value="T6A_TsaB"/>
</dbReference>
<dbReference type="InterPro" id="IPR000905">
    <property type="entry name" value="Gcp-like_dom"/>
</dbReference>
<proteinExistence type="predicted"/>
<dbReference type="OrthoDB" id="9809995at2"/>